<organism evidence="2 3">
    <name type="scientific">Massilia forsythiae</name>
    <dbReference type="NCBI Taxonomy" id="2728020"/>
    <lineage>
        <taxon>Bacteria</taxon>
        <taxon>Pseudomonadati</taxon>
        <taxon>Pseudomonadota</taxon>
        <taxon>Betaproteobacteria</taxon>
        <taxon>Burkholderiales</taxon>
        <taxon>Oxalobacteraceae</taxon>
        <taxon>Telluria group</taxon>
        <taxon>Massilia</taxon>
    </lineage>
</organism>
<name>A0A7Z2W227_9BURK</name>
<proteinExistence type="predicted"/>
<evidence type="ECO:0000313" key="2">
    <source>
        <dbReference type="EMBL" id="QJE03743.1"/>
    </source>
</evidence>
<feature type="coiled-coil region" evidence="1">
    <location>
        <begin position="189"/>
        <end position="221"/>
    </location>
</feature>
<dbReference type="Proteomes" id="UP000502415">
    <property type="component" value="Plasmid unnamed2"/>
</dbReference>
<sequence>MAGKRAPHFAHMAGSDCSSGYETAVHLAAKQLIESRRILMFPGLATSIAVTDATGHIHRPSKQLAAAGRRTLTEVAVEETLGQIRPDVRVEATELGTVLVEVAVTHFVDQTKLARIAALGYGAIEIDLSKVRDATFAALETALFDDSTKTKWLYHPALPEAHQELLQSIQGDLRVAEELAARWAARQAADEEAERQKQAELQLLEKQRRKEEIERKRAAEQVLRQRRHEELKKAAAFKARPEEQKRQILQRRLGVAALPTVLSAKVRGEMAFGVLDPLVWQTTLFGGLIHERAGQGQGWLKLDLALKWMRYRFEIAPRIARSADEAIGEYLLALSAAGAIVECDNDFYALAVADLSCFETLRAIRQEPNVHVHRLQWAAPERWPSQIAVITLTKAMVRNNRKAQEWIRMAEALSKLTARPPLAICNWASSLGGGQKAAMEFLVRTGFFCLPRSDGLGF</sequence>
<reference evidence="2 3" key="1">
    <citation type="submission" date="2020-04" db="EMBL/GenBank/DDBJ databases">
        <title>Genome sequencing of novel species.</title>
        <authorList>
            <person name="Heo J."/>
            <person name="Kim S.-J."/>
            <person name="Kim J.-S."/>
            <person name="Hong S.-B."/>
            <person name="Kwon S.-W."/>
        </authorList>
    </citation>
    <scope>NUCLEOTIDE SEQUENCE [LARGE SCALE GENOMIC DNA]</scope>
    <source>
        <strain evidence="2 3">GN2-R2</strain>
        <plasmid evidence="2 3">unnamed2</plasmid>
    </source>
</reference>
<gene>
    <name evidence="2" type="ORF">HH212_26985</name>
</gene>
<dbReference type="RefSeq" id="WP_170205793.1">
    <property type="nucleotide sequence ID" value="NZ_CP051687.1"/>
</dbReference>
<keyword evidence="3" id="KW-1185">Reference proteome</keyword>
<protein>
    <submittedName>
        <fullName evidence="2">Uncharacterized protein</fullName>
    </submittedName>
</protein>
<keyword evidence="2" id="KW-0614">Plasmid</keyword>
<dbReference type="EMBL" id="CP051687">
    <property type="protein sequence ID" value="QJE03743.1"/>
    <property type="molecule type" value="Genomic_DNA"/>
</dbReference>
<dbReference type="AlphaFoldDB" id="A0A7Z2W227"/>
<evidence type="ECO:0000313" key="3">
    <source>
        <dbReference type="Proteomes" id="UP000502415"/>
    </source>
</evidence>
<geneLocation type="plasmid" evidence="2 3">
    <name>unnamed2</name>
</geneLocation>
<dbReference type="KEGG" id="mfy:HH212_26985"/>
<keyword evidence="1" id="KW-0175">Coiled coil</keyword>
<accession>A0A7Z2W227</accession>
<evidence type="ECO:0000256" key="1">
    <source>
        <dbReference type="SAM" id="Coils"/>
    </source>
</evidence>